<name>A0A7C4NMG6_9CREN</name>
<keyword evidence="3" id="KW-0808">Transferase</keyword>
<reference evidence="6" key="1">
    <citation type="journal article" date="2020" name="mSystems">
        <title>Genome- and Community-Level Interaction Insights into Carbon Utilization and Element Cycling Functions of Hydrothermarchaeota in Hydrothermal Sediment.</title>
        <authorList>
            <person name="Zhou Z."/>
            <person name="Liu Y."/>
            <person name="Xu W."/>
            <person name="Pan J."/>
            <person name="Luo Z.H."/>
            <person name="Li M."/>
        </authorList>
    </citation>
    <scope>NUCLEOTIDE SEQUENCE [LARGE SCALE GENOMIC DNA]</scope>
    <source>
        <strain evidence="6">SpSt-637</strain>
        <strain evidence="5">SpSt-667</strain>
    </source>
</reference>
<dbReference type="Gene3D" id="3.30.1360.10">
    <property type="entry name" value="RNA polymerase, RBP11-like subunit"/>
    <property type="match status" value="1"/>
</dbReference>
<dbReference type="SUPFAM" id="SSF55257">
    <property type="entry name" value="RBP11-like subunits of RNA polymerase"/>
    <property type="match status" value="1"/>
</dbReference>
<comment type="function">
    <text evidence="3">DNA-dependent RNA polymerase (RNAP) catalyzes the transcription of DNA into RNA using the four ribonucleoside triphosphates as substrates.</text>
</comment>
<sequence length="102" mass="11586">MGINFTLKKFTDKEIRVVIQDQDKHSIPNLLAKLASKKHGVTFAGYLIQHPMVSYPELVIVTDGSRNPLDVLREVIVEAKNIAQEFLEAFDKVLANEHKERS</sequence>
<dbReference type="InterPro" id="IPR036603">
    <property type="entry name" value="RBP11-like"/>
</dbReference>
<protein>
    <recommendedName>
        <fullName evidence="3">DNA-directed RNA polymerase subunit Rpo11</fullName>
        <ecNumber evidence="3">2.7.7.6</ecNumber>
    </recommendedName>
    <alternativeName>
        <fullName evidence="3">DNA-directed RNA polymerase subunit L</fullName>
    </alternativeName>
</protein>
<proteinExistence type="inferred from homology"/>
<feature type="domain" description="DNA-directed RNA polymerase RBP11-like dimerisation" evidence="4">
    <location>
        <begin position="15"/>
        <end position="88"/>
    </location>
</feature>
<evidence type="ECO:0000256" key="1">
    <source>
        <dbReference type="ARBA" id="ARBA00022478"/>
    </source>
</evidence>
<keyword evidence="3" id="KW-0963">Cytoplasm</keyword>
<dbReference type="GO" id="GO:0006351">
    <property type="term" value="P:DNA-templated transcription"/>
    <property type="evidence" value="ECO:0007669"/>
    <property type="project" value="UniProtKB-UniRule"/>
</dbReference>
<evidence type="ECO:0000313" key="6">
    <source>
        <dbReference type="EMBL" id="HGQ64526.1"/>
    </source>
</evidence>
<dbReference type="GO" id="GO:0003899">
    <property type="term" value="F:DNA-directed RNA polymerase activity"/>
    <property type="evidence" value="ECO:0007669"/>
    <property type="project" value="UniProtKB-UniRule"/>
</dbReference>
<comment type="subunit">
    <text evidence="3">Part of the RNA polymerase complex.</text>
</comment>
<accession>A0A7C4NMG6</accession>
<evidence type="ECO:0000256" key="3">
    <source>
        <dbReference type="HAMAP-Rule" id="MF_00261"/>
    </source>
</evidence>
<comment type="similarity">
    <text evidence="3">Belongs to the archaeal Rpo11/eukaryotic RPB11/RPC19 RNA polymerase subunit family.</text>
</comment>
<dbReference type="EMBL" id="DTBD01000039">
    <property type="protein sequence ID" value="HGQ64526.1"/>
    <property type="molecule type" value="Genomic_DNA"/>
</dbReference>
<evidence type="ECO:0000259" key="4">
    <source>
        <dbReference type="Pfam" id="PF13656"/>
    </source>
</evidence>
<keyword evidence="3" id="KW-0548">Nucleotidyltransferase</keyword>
<dbReference type="InterPro" id="IPR009025">
    <property type="entry name" value="RBP11-like_dimer"/>
</dbReference>
<comment type="subcellular location">
    <subcellularLocation>
        <location evidence="3">Cytoplasm</location>
    </subcellularLocation>
</comment>
<keyword evidence="1 3" id="KW-0240">DNA-directed RNA polymerase</keyword>
<dbReference type="InterPro" id="IPR022905">
    <property type="entry name" value="Rpo11-like"/>
</dbReference>
<comment type="caution">
    <text evidence="6">The sequence shown here is derived from an EMBL/GenBank/DDBJ whole genome shotgun (WGS) entry which is preliminary data.</text>
</comment>
<gene>
    <name evidence="3" type="primary">rpo11</name>
    <name evidence="3" type="synonym">rpoL</name>
    <name evidence="6" type="ORF">ENU08_04705</name>
    <name evidence="5" type="ORF">ENU41_01675</name>
</gene>
<dbReference type="CDD" id="cd06927">
    <property type="entry name" value="RNAP_L"/>
    <property type="match status" value="1"/>
</dbReference>
<evidence type="ECO:0000256" key="2">
    <source>
        <dbReference type="ARBA" id="ARBA00023163"/>
    </source>
</evidence>
<evidence type="ECO:0000313" key="5">
    <source>
        <dbReference type="EMBL" id="HGQ35374.1"/>
    </source>
</evidence>
<dbReference type="AlphaFoldDB" id="A0A7C4NMG6"/>
<keyword evidence="2 3" id="KW-0804">Transcription</keyword>
<dbReference type="HAMAP" id="MF_00261">
    <property type="entry name" value="RNApol_arch_Rpo11"/>
    <property type="match status" value="1"/>
</dbReference>
<dbReference type="Pfam" id="PF13656">
    <property type="entry name" value="RNA_pol_L_2"/>
    <property type="match status" value="1"/>
</dbReference>
<dbReference type="GO" id="GO:0005737">
    <property type="term" value="C:cytoplasm"/>
    <property type="evidence" value="ECO:0007669"/>
    <property type="project" value="UniProtKB-SubCell"/>
</dbReference>
<comment type="catalytic activity">
    <reaction evidence="3">
        <text>RNA(n) + a ribonucleoside 5'-triphosphate = RNA(n+1) + diphosphate</text>
        <dbReference type="Rhea" id="RHEA:21248"/>
        <dbReference type="Rhea" id="RHEA-COMP:14527"/>
        <dbReference type="Rhea" id="RHEA-COMP:17342"/>
        <dbReference type="ChEBI" id="CHEBI:33019"/>
        <dbReference type="ChEBI" id="CHEBI:61557"/>
        <dbReference type="ChEBI" id="CHEBI:140395"/>
        <dbReference type="EC" id="2.7.7.6"/>
    </reaction>
</comment>
<dbReference type="EC" id="2.7.7.6" evidence="3"/>
<dbReference type="EMBL" id="DTCK01000010">
    <property type="protein sequence ID" value="HGQ35374.1"/>
    <property type="molecule type" value="Genomic_DNA"/>
</dbReference>
<organism evidence="6">
    <name type="scientific">Ignisphaera aggregans</name>
    <dbReference type="NCBI Taxonomy" id="334771"/>
    <lineage>
        <taxon>Archaea</taxon>
        <taxon>Thermoproteota</taxon>
        <taxon>Thermoprotei</taxon>
        <taxon>Desulfurococcales</taxon>
        <taxon>Desulfurococcaceae</taxon>
        <taxon>Ignisphaera</taxon>
    </lineage>
</organism>
<dbReference type="GO" id="GO:0046983">
    <property type="term" value="F:protein dimerization activity"/>
    <property type="evidence" value="ECO:0007669"/>
    <property type="project" value="InterPro"/>
</dbReference>
<dbReference type="GO" id="GO:0000428">
    <property type="term" value="C:DNA-directed RNA polymerase complex"/>
    <property type="evidence" value="ECO:0007669"/>
    <property type="project" value="UniProtKB-KW"/>
</dbReference>